<keyword evidence="2" id="KW-1185">Reference proteome</keyword>
<dbReference type="Gene3D" id="3.40.50.300">
    <property type="entry name" value="P-loop containing nucleotide triphosphate hydrolases"/>
    <property type="match status" value="1"/>
</dbReference>
<organism evidence="1 2">
    <name type="scientific">Mucilaginibacter pineti</name>
    <dbReference type="NCBI Taxonomy" id="1391627"/>
    <lineage>
        <taxon>Bacteria</taxon>
        <taxon>Pseudomonadati</taxon>
        <taxon>Bacteroidota</taxon>
        <taxon>Sphingobacteriia</taxon>
        <taxon>Sphingobacteriales</taxon>
        <taxon>Sphingobacteriaceae</taxon>
        <taxon>Mucilaginibacter</taxon>
    </lineage>
</organism>
<accession>A0A1G7BR59</accession>
<evidence type="ECO:0000313" key="2">
    <source>
        <dbReference type="Proteomes" id="UP000199072"/>
    </source>
</evidence>
<dbReference type="NCBIfam" id="NF004861">
    <property type="entry name" value="PRK06217.1"/>
    <property type="match status" value="1"/>
</dbReference>
<sequence length="180" mass="20847">MRIHIFGASGSGVTTLGNALGKKLNYPYFDSDEFFWITTNPPFTTRRPPEERNQLINQQTAQHDNWILGGSVVSWDNNWDFDLSVFLYIPPAIRLERLRKRELERYGDVIFTDPERKITTEKFLQWAANYDENLHAGRSLQVHQAWIKNLTTPVLIIEGDTTVAERIAVILSKINELEDQ</sequence>
<dbReference type="RefSeq" id="WP_091149719.1">
    <property type="nucleotide sequence ID" value="NZ_FNAI01000005.1"/>
</dbReference>
<keyword evidence="1" id="KW-0808">Transferase</keyword>
<dbReference type="InterPro" id="IPR027417">
    <property type="entry name" value="P-loop_NTPase"/>
</dbReference>
<dbReference type="Proteomes" id="UP000199072">
    <property type="component" value="Unassembled WGS sequence"/>
</dbReference>
<dbReference type="PANTHER" id="PTHR37816:SF2">
    <property type="entry name" value="DNA TOPOLOGY MODULATION PROTEIN FLAR-RELATED PROTEIN"/>
    <property type="match status" value="1"/>
</dbReference>
<dbReference type="InterPro" id="IPR052922">
    <property type="entry name" value="Cytidylate_Kinase-2"/>
</dbReference>
<dbReference type="Pfam" id="PF13238">
    <property type="entry name" value="AAA_18"/>
    <property type="match status" value="1"/>
</dbReference>
<keyword evidence="1" id="KW-0418">Kinase</keyword>
<dbReference type="OrthoDB" id="9813917at2"/>
<gene>
    <name evidence="1" type="ORF">SAMN05216464_105129</name>
</gene>
<dbReference type="SUPFAM" id="SSF52540">
    <property type="entry name" value="P-loop containing nucleoside triphosphate hydrolases"/>
    <property type="match status" value="1"/>
</dbReference>
<dbReference type="PANTHER" id="PTHR37816">
    <property type="entry name" value="YALI0E33011P"/>
    <property type="match status" value="1"/>
</dbReference>
<dbReference type="EMBL" id="FNAI01000005">
    <property type="protein sequence ID" value="SDE29483.1"/>
    <property type="molecule type" value="Genomic_DNA"/>
</dbReference>
<evidence type="ECO:0000313" key="1">
    <source>
        <dbReference type="EMBL" id="SDE29483.1"/>
    </source>
</evidence>
<proteinExistence type="predicted"/>
<dbReference type="GO" id="GO:0016301">
    <property type="term" value="F:kinase activity"/>
    <property type="evidence" value="ECO:0007669"/>
    <property type="project" value="UniProtKB-KW"/>
</dbReference>
<name>A0A1G7BR59_9SPHI</name>
<dbReference type="STRING" id="1391627.SAMN05216464_105129"/>
<protein>
    <submittedName>
        <fullName evidence="1">Adenylate kinase</fullName>
    </submittedName>
</protein>
<dbReference type="AlphaFoldDB" id="A0A1G7BR59"/>
<reference evidence="1 2" key="1">
    <citation type="submission" date="2016-10" db="EMBL/GenBank/DDBJ databases">
        <authorList>
            <person name="de Groot N.N."/>
        </authorList>
    </citation>
    <scope>NUCLEOTIDE SEQUENCE [LARGE SCALE GENOMIC DNA]</scope>
    <source>
        <strain evidence="1 2">47C3B</strain>
    </source>
</reference>